<evidence type="ECO:0000313" key="3">
    <source>
        <dbReference type="EMBL" id="KAG9341632.1"/>
    </source>
</evidence>
<dbReference type="OrthoDB" id="8838938at2759"/>
<dbReference type="EMBL" id="JAFBMS010000033">
    <property type="protein sequence ID" value="KAG9341632.1"/>
    <property type="molecule type" value="Genomic_DNA"/>
</dbReference>
<dbReference type="AlphaFoldDB" id="A0A8T2NVL3"/>
<dbReference type="GO" id="GO:0003677">
    <property type="term" value="F:DNA binding"/>
    <property type="evidence" value="ECO:0007669"/>
    <property type="project" value="UniProtKB-KW"/>
</dbReference>
<accession>A0A8T2NVL3</accession>
<feature type="region of interest" description="Disordered" evidence="1">
    <location>
        <begin position="1"/>
        <end position="43"/>
    </location>
</feature>
<proteinExistence type="predicted"/>
<dbReference type="Proteomes" id="UP000824540">
    <property type="component" value="Unassembled WGS sequence"/>
</dbReference>
<evidence type="ECO:0000256" key="1">
    <source>
        <dbReference type="SAM" id="MobiDB-lite"/>
    </source>
</evidence>
<comment type="caution">
    <text evidence="3">The sequence shown here is derived from an EMBL/GenBank/DDBJ whole genome shotgun (WGS) entry which is preliminary data.</text>
</comment>
<reference evidence="3" key="1">
    <citation type="thesis" date="2021" institute="BYU ScholarsArchive" country="Provo, UT, USA">
        <title>Applications of and Algorithms for Genome Assembly and Genomic Analyses with an Emphasis on Marine Teleosts.</title>
        <authorList>
            <person name="Pickett B.D."/>
        </authorList>
    </citation>
    <scope>NUCLEOTIDE SEQUENCE</scope>
    <source>
        <strain evidence="3">HI-2016</strain>
    </source>
</reference>
<keyword evidence="4" id="KW-1185">Reference proteome</keyword>
<sequence length="375" mass="42173">MLALLKEIPEGTKRKGEDLNEAPAAEKMKKTSKPGTQRENEDINQVPKKAFSVRGPKTGVNVLGSENMILTINDLKQHGNPEGRGIKGKILQKSREIQYKNSNDRSNVMFFLSLADETDCIKVNVYGKEKYKYLEEGSFYLFSGLIFKEDVVKITGRSRIGQCPKFNVPLEVEEKAKRLLGPISSIAEAKAFDSDAFVTVKGTVISDSGMQKIKPTEEKKKIDKRCLTLKDETGSIDVCLWRDKAKHHTKRGDCVIIYNLQVNKYFETISLNSTRKTAINVEIAAPRQKSALILQAIEKCMKKQVSLFVGIREELHNFTVSTKHLMAVFKITDFEDLKGGLLGMFPCHVEAEVDGSKIINMKKIPAELDINQQRC</sequence>
<feature type="compositionally biased region" description="Basic and acidic residues" evidence="1">
    <location>
        <begin position="7"/>
        <end position="29"/>
    </location>
</feature>
<feature type="domain" description="HIN-200" evidence="2">
    <location>
        <begin position="90"/>
        <end position="254"/>
    </location>
</feature>
<organism evidence="3 4">
    <name type="scientific">Albula glossodonta</name>
    <name type="common">roundjaw bonefish</name>
    <dbReference type="NCBI Taxonomy" id="121402"/>
    <lineage>
        <taxon>Eukaryota</taxon>
        <taxon>Metazoa</taxon>
        <taxon>Chordata</taxon>
        <taxon>Craniata</taxon>
        <taxon>Vertebrata</taxon>
        <taxon>Euteleostomi</taxon>
        <taxon>Actinopterygii</taxon>
        <taxon>Neopterygii</taxon>
        <taxon>Teleostei</taxon>
        <taxon>Albuliformes</taxon>
        <taxon>Albulidae</taxon>
        <taxon>Albula</taxon>
    </lineage>
</organism>
<dbReference type="InterPro" id="IPR004021">
    <property type="entry name" value="HIN200/IF120x"/>
</dbReference>
<dbReference type="Pfam" id="PF02760">
    <property type="entry name" value="HIN"/>
    <property type="match status" value="1"/>
</dbReference>
<dbReference type="InterPro" id="IPR012340">
    <property type="entry name" value="NA-bd_OB-fold"/>
</dbReference>
<gene>
    <name evidence="3" type="ORF">JZ751_018695</name>
</gene>
<dbReference type="Gene3D" id="2.40.50.140">
    <property type="entry name" value="Nucleic acid-binding proteins"/>
    <property type="match status" value="2"/>
</dbReference>
<protein>
    <recommendedName>
        <fullName evidence="2">HIN-200 domain-containing protein</fullName>
    </recommendedName>
</protein>
<evidence type="ECO:0000313" key="4">
    <source>
        <dbReference type="Proteomes" id="UP000824540"/>
    </source>
</evidence>
<name>A0A8T2NVL3_9TELE</name>
<evidence type="ECO:0000259" key="2">
    <source>
        <dbReference type="Pfam" id="PF02760"/>
    </source>
</evidence>
<dbReference type="SUPFAM" id="SSF50249">
    <property type="entry name" value="Nucleic acid-binding proteins"/>
    <property type="match status" value="2"/>
</dbReference>